<dbReference type="RefSeq" id="XP_039460726.1">
    <property type="nucleotide sequence ID" value="XM_039604792.1"/>
</dbReference>
<organism evidence="6 7">
    <name type="scientific">Oreochromis aureus</name>
    <name type="common">Israeli tilapia</name>
    <name type="synonym">Chromis aureus</name>
    <dbReference type="NCBI Taxonomy" id="47969"/>
    <lineage>
        <taxon>Eukaryota</taxon>
        <taxon>Metazoa</taxon>
        <taxon>Chordata</taxon>
        <taxon>Craniata</taxon>
        <taxon>Vertebrata</taxon>
        <taxon>Euteleostomi</taxon>
        <taxon>Actinopterygii</taxon>
        <taxon>Neopterygii</taxon>
        <taxon>Teleostei</taxon>
        <taxon>Neoteleostei</taxon>
        <taxon>Acanthomorphata</taxon>
        <taxon>Ovalentaria</taxon>
        <taxon>Cichlomorphae</taxon>
        <taxon>Cichliformes</taxon>
        <taxon>Cichlidae</taxon>
        <taxon>African cichlids</taxon>
        <taxon>Pseudocrenilabrinae</taxon>
        <taxon>Oreochromini</taxon>
        <taxon>Oreochromis</taxon>
    </lineage>
</organism>
<feature type="transmembrane region" description="Helical" evidence="5">
    <location>
        <begin position="245"/>
        <end position="266"/>
    </location>
</feature>
<evidence type="ECO:0000313" key="7">
    <source>
        <dbReference type="Proteomes" id="UP000472276"/>
    </source>
</evidence>
<dbReference type="GO" id="GO:0016020">
    <property type="term" value="C:membrane"/>
    <property type="evidence" value="ECO:0007669"/>
    <property type="project" value="UniProtKB-SubCell"/>
</dbReference>
<gene>
    <name evidence="6" type="primary">si:dkey-16n15.6</name>
</gene>
<feature type="transmembrane region" description="Helical" evidence="5">
    <location>
        <begin position="147"/>
        <end position="166"/>
    </location>
</feature>
<keyword evidence="7" id="KW-1185">Reference proteome</keyword>
<reference evidence="6" key="3">
    <citation type="submission" date="2025-09" db="UniProtKB">
        <authorList>
            <consortium name="Ensembl"/>
        </authorList>
    </citation>
    <scope>IDENTIFICATION</scope>
</reference>
<dbReference type="Pfam" id="PF03619">
    <property type="entry name" value="Solute_trans_a"/>
    <property type="match status" value="1"/>
</dbReference>
<evidence type="ECO:0000256" key="5">
    <source>
        <dbReference type="SAM" id="Phobius"/>
    </source>
</evidence>
<reference evidence="6" key="2">
    <citation type="submission" date="2025-08" db="UniProtKB">
        <authorList>
            <consortium name="Ensembl"/>
        </authorList>
    </citation>
    <scope>IDENTIFICATION</scope>
</reference>
<dbReference type="GeneID" id="120435354"/>
<feature type="transmembrane region" description="Helical" evidence="5">
    <location>
        <begin position="78"/>
        <end position="102"/>
    </location>
</feature>
<dbReference type="SMART" id="SM01417">
    <property type="entry name" value="Solute_trans_a"/>
    <property type="match status" value="1"/>
</dbReference>
<dbReference type="AlphaFoldDB" id="A0AAZ1Y2G8"/>
<name>A0AAZ1Y2G8_OREAU</name>
<evidence type="ECO:0000256" key="1">
    <source>
        <dbReference type="ARBA" id="ARBA00004141"/>
    </source>
</evidence>
<keyword evidence="2 5" id="KW-0812">Transmembrane</keyword>
<feature type="transmembrane region" description="Helical" evidence="5">
    <location>
        <begin position="278"/>
        <end position="299"/>
    </location>
</feature>
<keyword evidence="3 5" id="KW-1133">Transmembrane helix</keyword>
<evidence type="ECO:0000256" key="4">
    <source>
        <dbReference type="ARBA" id="ARBA00023136"/>
    </source>
</evidence>
<sequence length="467" mass="52751">MGQTKRKKKKKRTICSSHINCWLLKMNLDPTPVPYLYLSMINIFSQTGSVRVNTERIGEAWKSFYIKLQLLEAIKNELWLFLIPAGLAVILLCLFLEEVGFFLRNISSFRRRYLYLWILGMYPVFAFMSLIALYVPRSSSLCNFIASLYHSITLLKFMGLITDFFGGKVRMLATLSGQQVTPDPFPCCCCCCLPMVTINSGSRAWMMAAVLQLSVVRSILFFVTLVLWTDEQYDYGDVDSVDPNLYVNSIIGVSTFVSFYGHLLFYKATKSALHGYGLRAKFICIILVLVLCGLQSGILETMGALEVIPCTPPFSVLARSQLIYHYSVIVEMFCIGLYARHTFRKVEPSEMETEELLDVWRMEKAVQTEEIQAMHHKASVLSEEARPGGCLINASYSPSYNSDSEDSLCRIEHAPLDGFHFPQANGQHSRSSETVEPRCVDEPGVALTHITVRADVNDQESKDVTVV</sequence>
<accession>A0AAZ1Y2G8</accession>
<dbReference type="PANTHER" id="PTHR23423">
    <property type="entry name" value="ORGANIC SOLUTE TRANSPORTER-RELATED"/>
    <property type="match status" value="1"/>
</dbReference>
<proteinExistence type="predicted"/>
<evidence type="ECO:0000313" key="6">
    <source>
        <dbReference type="Ensembl" id="ENSOABP00000074901.1"/>
    </source>
</evidence>
<dbReference type="KEGG" id="oau:120435354"/>
<evidence type="ECO:0000256" key="2">
    <source>
        <dbReference type="ARBA" id="ARBA00022692"/>
    </source>
</evidence>
<dbReference type="Ensembl" id="ENSOABT00000082570.1">
    <property type="protein sequence ID" value="ENSOABP00000074901.1"/>
    <property type="gene ID" value="ENSOABG00000032688.1"/>
</dbReference>
<protein>
    <submittedName>
        <fullName evidence="6">Uncharacterized protein</fullName>
    </submittedName>
</protein>
<dbReference type="InterPro" id="IPR005178">
    <property type="entry name" value="Ostalpha/TMEM184C"/>
</dbReference>
<feature type="transmembrane region" description="Helical" evidence="5">
    <location>
        <begin position="114"/>
        <end position="135"/>
    </location>
</feature>
<comment type="subcellular location">
    <subcellularLocation>
        <location evidence="1">Membrane</location>
        <topology evidence="1">Multi-pass membrane protein</topology>
    </subcellularLocation>
</comment>
<evidence type="ECO:0000256" key="3">
    <source>
        <dbReference type="ARBA" id="ARBA00022989"/>
    </source>
</evidence>
<feature type="transmembrane region" description="Helical" evidence="5">
    <location>
        <begin position="322"/>
        <end position="339"/>
    </location>
</feature>
<dbReference type="Proteomes" id="UP000472276">
    <property type="component" value="Unassembled WGS sequence"/>
</dbReference>
<feature type="transmembrane region" description="Helical" evidence="5">
    <location>
        <begin position="204"/>
        <end position="225"/>
    </location>
</feature>
<keyword evidence="4 5" id="KW-0472">Membrane</keyword>
<reference evidence="7" key="1">
    <citation type="submission" date="2020-03" db="EMBL/GenBank/DDBJ databases">
        <title>Evolution of repeat sequences and sex chromosomes of tilapia species revealed by chromosome-level genomes.</title>
        <authorList>
            <person name="Xu L."/>
            <person name="Tao W."/>
            <person name="Wang D."/>
            <person name="Zhou Q."/>
        </authorList>
    </citation>
    <scope>NUCLEOTIDE SEQUENCE [LARGE SCALE GENOMIC DNA]</scope>
    <source>
        <strain evidence="7">Israel</strain>
    </source>
</reference>